<comment type="similarity">
    <text evidence="6">Belongs to the sigma-70 factor family. SigI subfamily.</text>
</comment>
<evidence type="ECO:0000313" key="9">
    <source>
        <dbReference type="Proteomes" id="UP000644756"/>
    </source>
</evidence>
<proteinExistence type="inferred from homology"/>
<dbReference type="Proteomes" id="UP000644756">
    <property type="component" value="Unassembled WGS sequence"/>
</dbReference>
<dbReference type="InterPro" id="IPR014244">
    <property type="entry name" value="RNA_pol_sigma-I"/>
</dbReference>
<dbReference type="PANTHER" id="PTHR30385">
    <property type="entry name" value="SIGMA FACTOR F FLAGELLAR"/>
    <property type="match status" value="1"/>
</dbReference>
<comment type="activity regulation">
    <text evidence="6">Negatively regulated by the anti-sigma-I factor RsgI.</text>
</comment>
<keyword evidence="4 6" id="KW-0238">DNA-binding</keyword>
<accession>A0A917D061</accession>
<evidence type="ECO:0000256" key="2">
    <source>
        <dbReference type="ARBA" id="ARBA00023015"/>
    </source>
</evidence>
<dbReference type="PIRSF" id="PIRSF038953">
    <property type="entry name" value="SigI"/>
    <property type="match status" value="1"/>
</dbReference>
<dbReference type="SUPFAM" id="SSF88946">
    <property type="entry name" value="Sigma2 domain of RNA polymerase sigma factors"/>
    <property type="match status" value="1"/>
</dbReference>
<evidence type="ECO:0000256" key="6">
    <source>
        <dbReference type="HAMAP-Rule" id="MF_02064"/>
    </source>
</evidence>
<dbReference type="Gene3D" id="1.10.1740.10">
    <property type="match status" value="1"/>
</dbReference>
<keyword evidence="5 6" id="KW-0804">Transcription</keyword>
<dbReference type="NCBIfam" id="NF006176">
    <property type="entry name" value="PRK08311.2-4"/>
    <property type="match status" value="1"/>
</dbReference>
<dbReference type="InterPro" id="IPR013325">
    <property type="entry name" value="RNA_pol_sigma_r2"/>
</dbReference>
<comment type="subcellular location">
    <subcellularLocation>
        <location evidence="6">Cytoplasm</location>
    </subcellularLocation>
</comment>
<name>A0A917D061_9BACL</name>
<feature type="short sequence motif" description="Polymerase core binding" evidence="6">
    <location>
        <begin position="90"/>
        <end position="103"/>
    </location>
</feature>
<dbReference type="AlphaFoldDB" id="A0A917D061"/>
<keyword evidence="1 6" id="KW-0963">Cytoplasm</keyword>
<keyword evidence="3 6" id="KW-0731">Sigma factor</keyword>
<keyword evidence="6" id="KW-0346">Stress response</keyword>
<sequence length="290" mass="33372">MYPHNNNCRFECYKCEVESLLLVLFKRFMGKSGKADRVAERENEAPEMIVSRIQKGDTALQESFIASYRPYIAKVTSRFCKRYIDPSRDDEFSIALSAFHEAIGQFSAEAGRSFLGFAETVIRRRLIDYVRKEQRHSKSVPYSSFESQDEEDTVVNRIEQQQALQQFNIDSEADERRLEIGDFNMLLSGYGISFSELVDVSPKHADSRRMLIDIARQLAMNETLFEQLRSKKQLPIKELIALCGVSRKTLERNRKYIIALANVLNGSFPYLQSYLEQSDDNIKAEEGVGT</sequence>
<dbReference type="NCBIfam" id="TIGR02937">
    <property type="entry name" value="sigma70-ECF"/>
    <property type="match status" value="1"/>
</dbReference>
<evidence type="ECO:0000313" key="8">
    <source>
        <dbReference type="EMBL" id="GGG04463.1"/>
    </source>
</evidence>
<organism evidence="8 9">
    <name type="scientific">Paenibacillus abyssi</name>
    <dbReference type="NCBI Taxonomy" id="1340531"/>
    <lineage>
        <taxon>Bacteria</taxon>
        <taxon>Bacillati</taxon>
        <taxon>Bacillota</taxon>
        <taxon>Bacilli</taxon>
        <taxon>Bacillales</taxon>
        <taxon>Paenibacillaceae</taxon>
        <taxon>Paenibacillus</taxon>
    </lineage>
</organism>
<keyword evidence="2 6" id="KW-0805">Transcription regulation</keyword>
<comment type="function">
    <text evidence="6">Sigma factors are initiation factors that promote the attachment of RNA polymerase to specific initiation sites and are then released.</text>
</comment>
<feature type="DNA-binding region" description="H-T-H motif" evidence="6">
    <location>
        <begin position="236"/>
        <end position="255"/>
    </location>
</feature>
<dbReference type="GO" id="GO:0005737">
    <property type="term" value="C:cytoplasm"/>
    <property type="evidence" value="ECO:0007669"/>
    <property type="project" value="UniProtKB-SubCell"/>
</dbReference>
<dbReference type="GO" id="GO:0006352">
    <property type="term" value="P:DNA-templated transcription initiation"/>
    <property type="evidence" value="ECO:0007669"/>
    <property type="project" value="UniProtKB-UniRule"/>
</dbReference>
<evidence type="ECO:0000259" key="7">
    <source>
        <dbReference type="Pfam" id="PF04542"/>
    </source>
</evidence>
<protein>
    <recommendedName>
        <fullName evidence="6">RNA polymerase sigma factor SigI</fullName>
    </recommendedName>
</protein>
<dbReference type="HAMAP" id="MF_02064">
    <property type="entry name" value="Sigma70_SigI"/>
    <property type="match status" value="1"/>
</dbReference>
<evidence type="ECO:0000256" key="5">
    <source>
        <dbReference type="ARBA" id="ARBA00023163"/>
    </source>
</evidence>
<gene>
    <name evidence="6 8" type="primary">sigI</name>
    <name evidence="8" type="ORF">GCM10010916_21850</name>
</gene>
<dbReference type="InterPro" id="IPR007627">
    <property type="entry name" value="RNA_pol_sigma70_r2"/>
</dbReference>
<reference evidence="8" key="1">
    <citation type="journal article" date="2014" name="Int. J. Syst. Evol. Microbiol.">
        <title>Complete genome sequence of Corynebacterium casei LMG S-19264T (=DSM 44701T), isolated from a smear-ripened cheese.</title>
        <authorList>
            <consortium name="US DOE Joint Genome Institute (JGI-PGF)"/>
            <person name="Walter F."/>
            <person name="Albersmeier A."/>
            <person name="Kalinowski J."/>
            <person name="Ruckert C."/>
        </authorList>
    </citation>
    <scope>NUCLEOTIDE SEQUENCE</scope>
    <source>
        <strain evidence="8">CGMCC 1.12987</strain>
    </source>
</reference>
<dbReference type="EMBL" id="BMGR01000006">
    <property type="protein sequence ID" value="GGG04463.1"/>
    <property type="molecule type" value="Genomic_DNA"/>
</dbReference>
<keyword evidence="9" id="KW-1185">Reference proteome</keyword>
<dbReference type="Pfam" id="PF04542">
    <property type="entry name" value="Sigma70_r2"/>
    <property type="match status" value="1"/>
</dbReference>
<evidence type="ECO:0000256" key="4">
    <source>
        <dbReference type="ARBA" id="ARBA00023125"/>
    </source>
</evidence>
<feature type="domain" description="RNA polymerase sigma-70 region 2" evidence="7">
    <location>
        <begin position="65"/>
        <end position="135"/>
    </location>
</feature>
<dbReference type="GO" id="GO:0003677">
    <property type="term" value="F:DNA binding"/>
    <property type="evidence" value="ECO:0007669"/>
    <property type="project" value="UniProtKB-UniRule"/>
</dbReference>
<comment type="subunit">
    <text evidence="6">Interacts with RsgI.</text>
</comment>
<dbReference type="GO" id="GO:0016987">
    <property type="term" value="F:sigma factor activity"/>
    <property type="evidence" value="ECO:0007669"/>
    <property type="project" value="UniProtKB-UniRule"/>
</dbReference>
<evidence type="ECO:0000256" key="3">
    <source>
        <dbReference type="ARBA" id="ARBA00023082"/>
    </source>
</evidence>
<dbReference type="NCBIfam" id="TIGR02895">
    <property type="entry name" value="spore_sigI"/>
    <property type="match status" value="1"/>
</dbReference>
<comment type="caution">
    <text evidence="8">The sequence shown here is derived from an EMBL/GenBank/DDBJ whole genome shotgun (WGS) entry which is preliminary data.</text>
</comment>
<evidence type="ECO:0000256" key="1">
    <source>
        <dbReference type="ARBA" id="ARBA00022490"/>
    </source>
</evidence>
<dbReference type="NCBIfam" id="NF006175">
    <property type="entry name" value="PRK08311.2-3"/>
    <property type="match status" value="1"/>
</dbReference>
<reference evidence="8" key="2">
    <citation type="submission" date="2020-09" db="EMBL/GenBank/DDBJ databases">
        <authorList>
            <person name="Sun Q."/>
            <person name="Zhou Y."/>
        </authorList>
    </citation>
    <scope>NUCLEOTIDE SEQUENCE</scope>
    <source>
        <strain evidence="8">CGMCC 1.12987</strain>
    </source>
</reference>
<dbReference type="PANTHER" id="PTHR30385:SF6">
    <property type="entry name" value="RNA POLYMERASE SIGMA FACTOR SIGI"/>
    <property type="match status" value="1"/>
</dbReference>
<dbReference type="InterPro" id="IPR014284">
    <property type="entry name" value="RNA_pol_sigma-70_dom"/>
</dbReference>